<evidence type="ECO:0000259" key="4">
    <source>
        <dbReference type="Pfam" id="PF01345"/>
    </source>
</evidence>
<gene>
    <name evidence="5" type="ORF">HDA36_001870</name>
</gene>
<dbReference type="AlphaFoldDB" id="A0A7W8VCV3"/>
<organism evidence="5 6">
    <name type="scientific">Nocardiopsis composta</name>
    <dbReference type="NCBI Taxonomy" id="157465"/>
    <lineage>
        <taxon>Bacteria</taxon>
        <taxon>Bacillati</taxon>
        <taxon>Actinomycetota</taxon>
        <taxon>Actinomycetes</taxon>
        <taxon>Streptosporangiales</taxon>
        <taxon>Nocardiopsidaceae</taxon>
        <taxon>Nocardiopsis</taxon>
    </lineage>
</organism>
<evidence type="ECO:0000256" key="1">
    <source>
        <dbReference type="SAM" id="MobiDB-lite"/>
    </source>
</evidence>
<keyword evidence="2" id="KW-1133">Transmembrane helix</keyword>
<evidence type="ECO:0000313" key="6">
    <source>
        <dbReference type="Proteomes" id="UP000572635"/>
    </source>
</evidence>
<keyword evidence="2" id="KW-0472">Membrane</keyword>
<evidence type="ECO:0000256" key="2">
    <source>
        <dbReference type="SAM" id="Phobius"/>
    </source>
</evidence>
<keyword evidence="3" id="KW-0732">Signal</keyword>
<feature type="compositionally biased region" description="Low complexity" evidence="1">
    <location>
        <begin position="396"/>
        <end position="408"/>
    </location>
</feature>
<feature type="compositionally biased region" description="Basic and acidic residues" evidence="1">
    <location>
        <begin position="465"/>
        <end position="476"/>
    </location>
</feature>
<feature type="region of interest" description="Disordered" evidence="1">
    <location>
        <begin position="238"/>
        <end position="476"/>
    </location>
</feature>
<evidence type="ECO:0000313" key="5">
    <source>
        <dbReference type="EMBL" id="MBB5431786.1"/>
    </source>
</evidence>
<feature type="compositionally biased region" description="Low complexity" evidence="1">
    <location>
        <begin position="238"/>
        <end position="248"/>
    </location>
</feature>
<dbReference type="EMBL" id="JACHDB010000001">
    <property type="protein sequence ID" value="MBB5431786.1"/>
    <property type="molecule type" value="Genomic_DNA"/>
</dbReference>
<feature type="compositionally biased region" description="Low complexity" evidence="1">
    <location>
        <begin position="304"/>
        <end position="316"/>
    </location>
</feature>
<comment type="caution">
    <text evidence="5">The sequence shown here is derived from an EMBL/GenBank/DDBJ whole genome shotgun (WGS) entry which is preliminary data.</text>
</comment>
<proteinExistence type="predicted"/>
<protein>
    <recommendedName>
        <fullName evidence="4">DUF11 domain-containing protein</fullName>
    </recommendedName>
</protein>
<dbReference type="InterPro" id="IPR001434">
    <property type="entry name" value="OmcB-like_DUF11"/>
</dbReference>
<keyword evidence="2" id="KW-0812">Transmembrane</keyword>
<name>A0A7W8VCV3_9ACTN</name>
<feature type="chain" id="PRO_5038679065" description="DUF11 domain-containing protein" evidence="3">
    <location>
        <begin position="23"/>
        <end position="476"/>
    </location>
</feature>
<dbReference type="RefSeq" id="WP_184391446.1">
    <property type="nucleotide sequence ID" value="NZ_JACHDB010000001.1"/>
</dbReference>
<reference evidence="5 6" key="1">
    <citation type="submission" date="2020-08" db="EMBL/GenBank/DDBJ databases">
        <title>Sequencing the genomes of 1000 actinobacteria strains.</title>
        <authorList>
            <person name="Klenk H.-P."/>
        </authorList>
    </citation>
    <scope>NUCLEOTIDE SEQUENCE [LARGE SCALE GENOMIC DNA]</scope>
    <source>
        <strain evidence="5 6">DSM 44551</strain>
    </source>
</reference>
<keyword evidence="6" id="KW-1185">Reference proteome</keyword>
<dbReference type="Proteomes" id="UP000572635">
    <property type="component" value="Unassembled WGS sequence"/>
</dbReference>
<feature type="signal peptide" evidence="3">
    <location>
        <begin position="1"/>
        <end position="22"/>
    </location>
</feature>
<evidence type="ECO:0000256" key="3">
    <source>
        <dbReference type="SAM" id="SignalP"/>
    </source>
</evidence>
<feature type="compositionally biased region" description="Low complexity" evidence="1">
    <location>
        <begin position="284"/>
        <end position="296"/>
    </location>
</feature>
<feature type="domain" description="DUF11" evidence="4">
    <location>
        <begin position="40"/>
        <end position="135"/>
    </location>
</feature>
<dbReference type="Pfam" id="PF01345">
    <property type="entry name" value="DUF11"/>
    <property type="match status" value="1"/>
</dbReference>
<feature type="compositionally biased region" description="Basic residues" evidence="1">
    <location>
        <begin position="425"/>
        <end position="441"/>
    </location>
</feature>
<accession>A0A7W8VCV3</accession>
<sequence length="476" mass="47784">MDHPRAAAGAVLLAALTAVPLAGIPAAAAAGAPPAAEADDIQVRVGAAGDEARAHGSVDYALTVANTGPEDLPDARIVQLLPEGLTDVEAGQDGEAGDGEVVWERGLPAGEAVELESSGTVGPDAGGRLATTVCVRPAPGGELVGCASDSIPVGPVSKAWIAAWTAAAAGALLLLAAGGRWLFRLYRRFREDGVRIEYVTGRVAIPEPPLALNRMPWRYRLQLLQAVPVAGARTAVGEPADEPAAAAAQGGGEAVEGAEAAPGRPDEKPQEGAEPQKSAEPEPVEAAAGEQGAGEAAAEKAEESAAGQEAGEAAAEAAEEAEGTGGDVPVEAAADAEQSTEGSEEERTGEEQDAEEERQAEEPATAGQKARAEGDGEDGAPAAGERTGEPAAGQDAPAEVGEAAARAAGTGGGPGESASAVPAPRGRRKGRKPWLRRRKPRTGPERGTPEQAAGDRPADSPAEPAAERDLAPAERD</sequence>
<feature type="transmembrane region" description="Helical" evidence="2">
    <location>
        <begin position="159"/>
        <end position="183"/>
    </location>
</feature>